<evidence type="ECO:0000256" key="5">
    <source>
        <dbReference type="ARBA" id="ARBA00022692"/>
    </source>
</evidence>
<feature type="transmembrane region" description="Helical" evidence="9">
    <location>
        <begin position="369"/>
        <end position="394"/>
    </location>
</feature>
<keyword evidence="4" id="KW-1003">Cell membrane</keyword>
<feature type="transmembrane region" description="Helical" evidence="9">
    <location>
        <begin position="39"/>
        <end position="56"/>
    </location>
</feature>
<evidence type="ECO:0000259" key="10">
    <source>
        <dbReference type="Pfam" id="PF03553"/>
    </source>
</evidence>
<evidence type="ECO:0000256" key="8">
    <source>
        <dbReference type="ARBA" id="ARBA00038435"/>
    </source>
</evidence>
<comment type="subcellular location">
    <subcellularLocation>
        <location evidence="1">Cell membrane</location>
        <topology evidence="1">Multi-pass membrane protein</topology>
    </subcellularLocation>
</comment>
<proteinExistence type="inferred from homology"/>
<evidence type="ECO:0000313" key="12">
    <source>
        <dbReference type="Proteomes" id="UP000723714"/>
    </source>
</evidence>
<reference evidence="11 12" key="1">
    <citation type="submission" date="2021-06" db="EMBL/GenBank/DDBJ databases">
        <title>Faecalicatena sp. nov. isolated from porcine feces.</title>
        <authorList>
            <person name="Oh B.S."/>
            <person name="Lee J.H."/>
        </authorList>
    </citation>
    <scope>NUCLEOTIDE SEQUENCE [LARGE SCALE GENOMIC DNA]</scope>
    <source>
        <strain evidence="11 12">AGMB00832</strain>
    </source>
</reference>
<keyword evidence="7 9" id="KW-0472">Membrane</keyword>
<evidence type="ECO:0000256" key="2">
    <source>
        <dbReference type="ARBA" id="ARBA00022448"/>
    </source>
</evidence>
<dbReference type="NCBIfam" id="TIGR00931">
    <property type="entry name" value="antiport_nhaC"/>
    <property type="match status" value="1"/>
</dbReference>
<accession>A0ABS6D9P3</accession>
<dbReference type="InterPro" id="IPR052180">
    <property type="entry name" value="NhaC_Na-H+_Antiporter"/>
</dbReference>
<feature type="transmembrane region" description="Helical" evidence="9">
    <location>
        <begin position="143"/>
        <end position="169"/>
    </location>
</feature>
<dbReference type="PANTHER" id="PTHR33451">
    <property type="entry name" value="MALATE-2H(+)/NA(+)-LACTATE ANTIPORTER"/>
    <property type="match status" value="1"/>
</dbReference>
<keyword evidence="3" id="KW-0050">Antiport</keyword>
<evidence type="ECO:0000256" key="9">
    <source>
        <dbReference type="SAM" id="Phobius"/>
    </source>
</evidence>
<keyword evidence="2" id="KW-0813">Transport</keyword>
<feature type="transmembrane region" description="Helical" evidence="9">
    <location>
        <begin position="445"/>
        <end position="467"/>
    </location>
</feature>
<feature type="transmembrane region" description="Helical" evidence="9">
    <location>
        <begin position="110"/>
        <end position="131"/>
    </location>
</feature>
<evidence type="ECO:0000256" key="3">
    <source>
        <dbReference type="ARBA" id="ARBA00022449"/>
    </source>
</evidence>
<protein>
    <submittedName>
        <fullName evidence="11">Na+/H+ antiporter NhaC</fullName>
    </submittedName>
</protein>
<evidence type="ECO:0000313" key="11">
    <source>
        <dbReference type="EMBL" id="MBU3878174.1"/>
    </source>
</evidence>
<evidence type="ECO:0000256" key="7">
    <source>
        <dbReference type="ARBA" id="ARBA00023136"/>
    </source>
</evidence>
<dbReference type="RefSeq" id="WP_216244795.1">
    <property type="nucleotide sequence ID" value="NZ_JABACJ020000029.1"/>
</dbReference>
<keyword evidence="6 9" id="KW-1133">Transmembrane helix</keyword>
<comment type="caution">
    <text evidence="11">The sequence shown here is derived from an EMBL/GenBank/DDBJ whole genome shotgun (WGS) entry which is preliminary data.</text>
</comment>
<comment type="similarity">
    <text evidence="8">Belongs to the NhaC Na(+)/H(+) (TC 2.A.35) antiporter family.</text>
</comment>
<dbReference type="Pfam" id="PF03553">
    <property type="entry name" value="Na_H_antiporter"/>
    <property type="match status" value="1"/>
</dbReference>
<name>A0ABS6D9P3_9FIRM</name>
<evidence type="ECO:0000256" key="6">
    <source>
        <dbReference type="ARBA" id="ARBA00022989"/>
    </source>
</evidence>
<organism evidence="11 12">
    <name type="scientific">Faecalicatena faecalis</name>
    <dbReference type="NCBI Taxonomy" id="2726362"/>
    <lineage>
        <taxon>Bacteria</taxon>
        <taxon>Bacillati</taxon>
        <taxon>Bacillota</taxon>
        <taxon>Clostridia</taxon>
        <taxon>Lachnospirales</taxon>
        <taxon>Lachnospiraceae</taxon>
        <taxon>Faecalicatena</taxon>
    </lineage>
</organism>
<keyword evidence="12" id="KW-1185">Reference proteome</keyword>
<dbReference type="Proteomes" id="UP000723714">
    <property type="component" value="Unassembled WGS sequence"/>
</dbReference>
<feature type="transmembrane region" description="Helical" evidence="9">
    <location>
        <begin position="241"/>
        <end position="261"/>
    </location>
</feature>
<evidence type="ECO:0000256" key="4">
    <source>
        <dbReference type="ARBA" id="ARBA00022475"/>
    </source>
</evidence>
<gene>
    <name evidence="11" type="primary">nhaC</name>
    <name evidence="11" type="ORF">HGO97_020440</name>
</gene>
<keyword evidence="5 9" id="KW-0812">Transmembrane</keyword>
<dbReference type="InterPro" id="IPR004770">
    <property type="entry name" value="Na/H_antiport_NhaC"/>
</dbReference>
<feature type="transmembrane region" description="Helical" evidence="9">
    <location>
        <begin position="334"/>
        <end position="357"/>
    </location>
</feature>
<dbReference type="InterPro" id="IPR018461">
    <property type="entry name" value="Na/H_Antiport_NhaC-like_C"/>
</dbReference>
<feature type="transmembrane region" description="Helical" evidence="9">
    <location>
        <begin position="202"/>
        <end position="220"/>
    </location>
</feature>
<feature type="transmembrane region" description="Helical" evidence="9">
    <location>
        <begin position="16"/>
        <end position="33"/>
    </location>
</feature>
<dbReference type="PANTHER" id="PTHR33451:SF3">
    <property type="entry name" value="MALATE-2H(+)_NA(+)-LACTATE ANTIPORTER"/>
    <property type="match status" value="1"/>
</dbReference>
<dbReference type="EMBL" id="JABACJ020000029">
    <property type="protein sequence ID" value="MBU3878174.1"/>
    <property type="molecule type" value="Genomic_DNA"/>
</dbReference>
<feature type="domain" description="Na+/H+ antiporter NhaC-like C-terminal" evidence="10">
    <location>
        <begin position="166"/>
        <end position="470"/>
    </location>
</feature>
<evidence type="ECO:0000256" key="1">
    <source>
        <dbReference type="ARBA" id="ARBA00004651"/>
    </source>
</evidence>
<sequence>MGKKTKKHVEKRLPKFWEAMIPLVALVVLLVYGKGVKNYSVEALLIIAAVIAAIIGRRTGHTWEEMEQEIGNKIKSAFGAIMILLAVGMIIGSWILSGCIPMMIYYGVKIINPHMLLTTAFIVCAVISVVTGTSWGSVGTMGVAIMGIAGALGVSLPVAAGAVLSGAYFGDKISPLSDTTNLAPMVSGCTLYEHIKHQMWTIVPPTVICLVAYTILGMSGKVSNAVNAEGVDIMMGQLDTLFNFNILLLLPAVIVLGGSLMRLPTTPIMVVSVAVASVESMIFQHAALGDVLSAMINGFNLDLLHVPGFDMAAIVPEINTLLVRGGLSSMMSTIQLLMVALTFAGMLVASGCTEVLLNKLLLCVKSTGGLIASTLFATAGLAFTVGATYLTIILPGELFRDVYKKRGLAPENLSRSLEDAGTVIMPLVPWSTSGVFMSSTLGVSVMAYLPWAFLCYLCIVFALIYGFTGIGIKRLSPGEMEDQTEAKVDVVQAVPKEA</sequence>
<feature type="transmembrane region" description="Helical" evidence="9">
    <location>
        <begin position="77"/>
        <end position="104"/>
    </location>
</feature>